<gene>
    <name evidence="1" type="ORF">METZ01_LOCUS132081</name>
</gene>
<sequence>MRSITTTSGTAIPLDGELLALLEALYEDLNTRFALDRTFEDTVREVNHLLNQMTADEHRTYLIESLFLNTVTYENERLGAYMRKVTKEP</sequence>
<dbReference type="AlphaFoldDB" id="A0A381YRV8"/>
<reference evidence="1" key="1">
    <citation type="submission" date="2018-05" db="EMBL/GenBank/DDBJ databases">
        <authorList>
            <person name="Lanie J.A."/>
            <person name="Ng W.-L."/>
            <person name="Kazmierczak K.M."/>
            <person name="Andrzejewski T.M."/>
            <person name="Davidsen T.M."/>
            <person name="Wayne K.J."/>
            <person name="Tettelin H."/>
            <person name="Glass J.I."/>
            <person name="Rusch D."/>
            <person name="Podicherti R."/>
            <person name="Tsui H.-C.T."/>
            <person name="Winkler M.E."/>
        </authorList>
    </citation>
    <scope>NUCLEOTIDE SEQUENCE</scope>
</reference>
<protein>
    <submittedName>
        <fullName evidence="1">Uncharacterized protein</fullName>
    </submittedName>
</protein>
<accession>A0A381YRV8</accession>
<dbReference type="EMBL" id="UINC01018797">
    <property type="protein sequence ID" value="SVA79227.1"/>
    <property type="molecule type" value="Genomic_DNA"/>
</dbReference>
<organism evidence="1">
    <name type="scientific">marine metagenome</name>
    <dbReference type="NCBI Taxonomy" id="408172"/>
    <lineage>
        <taxon>unclassified sequences</taxon>
        <taxon>metagenomes</taxon>
        <taxon>ecological metagenomes</taxon>
    </lineage>
</organism>
<evidence type="ECO:0000313" key="1">
    <source>
        <dbReference type="EMBL" id="SVA79227.1"/>
    </source>
</evidence>
<name>A0A381YRV8_9ZZZZ</name>
<proteinExistence type="predicted"/>